<accession>A0ACC1HBZ8</accession>
<dbReference type="EMBL" id="JAMZIH010006285">
    <property type="protein sequence ID" value="KAJ1674083.1"/>
    <property type="molecule type" value="Genomic_DNA"/>
</dbReference>
<dbReference type="Proteomes" id="UP001145114">
    <property type="component" value="Unassembled WGS sequence"/>
</dbReference>
<protein>
    <submittedName>
        <fullName evidence="1">Uncharacterized protein</fullName>
    </submittedName>
</protein>
<keyword evidence="2" id="KW-1185">Reference proteome</keyword>
<reference evidence="1" key="1">
    <citation type="submission" date="2022-06" db="EMBL/GenBank/DDBJ databases">
        <title>Phylogenomic reconstructions and comparative analyses of Kickxellomycotina fungi.</title>
        <authorList>
            <person name="Reynolds N.K."/>
            <person name="Stajich J.E."/>
            <person name="Barry K."/>
            <person name="Grigoriev I.V."/>
            <person name="Crous P."/>
            <person name="Smith M.E."/>
        </authorList>
    </citation>
    <scope>NUCLEOTIDE SEQUENCE</scope>
    <source>
        <strain evidence="1">RSA 2271</strain>
    </source>
</reference>
<sequence length="556" mass="60032">MSRTGPANSNPKARGSNETSPLLTQHDSDRRIQYDLSGESRGPSSSGGGGSPRSPLGLGKRSRTNSTGKALRTYSMIHGRSEMDRLAHGGHVHHREAGFHNPKELMANIIHSSWVNWLLVLVPLGFLSHYLHYNKVIVFCVNFFAIIPLAGLLGYATEQLALHLGDTLGGLMNATFGNAVELLVSMMALLKGEKQVVQTSLIGSMLSNLLLVGGGCFFFGGLRRSEQSFNSSAVQTYSGLLALSLLFVLLPIAFHTINAKNETLEGAIVQLSHFSAILMLLVYIAYLFFQLKTNPELFMSVASDGNSVHSADSSINNSNNNNNRKAAQPGTSYGSTGLGSGASTQTPEGVADSYAVDFGNDDTIVPVNMQENQDEEEAELPELNKLSSAVLLAVVTIITAFCAEYLVDSIDDLTVQWNLSKSFVGLILLPIVGNAAEHVTAITVAMKDKMDLALSVAIGSSLQIFLFVLPVMCIAGWFSGQPMDLYFDLYDIVVLLFTILLVNYVIMDGRSNWLEGFMMLTAYAIIAVSYYLFPQDSEILGDSVRGVASSALASFL</sequence>
<organism evidence="1 2">
    <name type="scientific">Spiromyces aspiralis</name>
    <dbReference type="NCBI Taxonomy" id="68401"/>
    <lineage>
        <taxon>Eukaryota</taxon>
        <taxon>Fungi</taxon>
        <taxon>Fungi incertae sedis</taxon>
        <taxon>Zoopagomycota</taxon>
        <taxon>Kickxellomycotina</taxon>
        <taxon>Kickxellomycetes</taxon>
        <taxon>Kickxellales</taxon>
        <taxon>Kickxellaceae</taxon>
        <taxon>Spiromyces</taxon>
    </lineage>
</organism>
<name>A0ACC1HBZ8_9FUNG</name>
<evidence type="ECO:0000313" key="1">
    <source>
        <dbReference type="EMBL" id="KAJ1674083.1"/>
    </source>
</evidence>
<gene>
    <name evidence="1" type="ORF">EV182_003998</name>
</gene>
<evidence type="ECO:0000313" key="2">
    <source>
        <dbReference type="Proteomes" id="UP001145114"/>
    </source>
</evidence>
<comment type="caution">
    <text evidence="1">The sequence shown here is derived from an EMBL/GenBank/DDBJ whole genome shotgun (WGS) entry which is preliminary data.</text>
</comment>
<proteinExistence type="predicted"/>